<dbReference type="RefSeq" id="WP_345124156.1">
    <property type="nucleotide sequence ID" value="NZ_BAABDI010000013.1"/>
</dbReference>
<evidence type="ECO:0000313" key="1">
    <source>
        <dbReference type="EMBL" id="GAA3976089.1"/>
    </source>
</evidence>
<dbReference type="EMBL" id="BAABDI010000013">
    <property type="protein sequence ID" value="GAA3976089.1"/>
    <property type="molecule type" value="Genomic_DNA"/>
</dbReference>
<accession>A0ABP7Q4K2</accession>
<protein>
    <submittedName>
        <fullName evidence="1">Uncharacterized protein</fullName>
    </submittedName>
</protein>
<proteinExistence type="predicted"/>
<evidence type="ECO:0000313" key="2">
    <source>
        <dbReference type="Proteomes" id="UP001501556"/>
    </source>
</evidence>
<organism evidence="1 2">
    <name type="scientific">Hymenobacter antarcticus</name>
    <dbReference type="NCBI Taxonomy" id="486270"/>
    <lineage>
        <taxon>Bacteria</taxon>
        <taxon>Pseudomonadati</taxon>
        <taxon>Bacteroidota</taxon>
        <taxon>Cytophagia</taxon>
        <taxon>Cytophagales</taxon>
        <taxon>Hymenobacteraceae</taxon>
        <taxon>Hymenobacter</taxon>
    </lineage>
</organism>
<sequence length="236" mass="25231">MAAPYHDLYTNHFVNIRCSRPTFLGFLDYTVTATAGSANAALKALSPLLQAAAEALGGSVVAREGQDASGQTLTRSKKDVLRAMRVFVQDTNAVNLVPAYRQRPDTLKQLLPQGLMHLTDANATDFPVRFEAFAEALTAHKTDLGPALGKTADALLLELTAATTAKDAGLKVAKETIGSLGGQWAAACQLLWQVHCTSLGAFWEKPAQAEAYFNYGLLPRRNIKKATPAGVPVPKP</sequence>
<dbReference type="Proteomes" id="UP001501556">
    <property type="component" value="Unassembled WGS sequence"/>
</dbReference>
<comment type="caution">
    <text evidence="1">The sequence shown here is derived from an EMBL/GenBank/DDBJ whole genome shotgun (WGS) entry which is preliminary data.</text>
</comment>
<name>A0ABP7Q4K2_9BACT</name>
<gene>
    <name evidence="1" type="ORF">GCM10022407_22000</name>
</gene>
<reference evidence="2" key="1">
    <citation type="journal article" date="2019" name="Int. J. Syst. Evol. Microbiol.">
        <title>The Global Catalogue of Microorganisms (GCM) 10K type strain sequencing project: providing services to taxonomists for standard genome sequencing and annotation.</title>
        <authorList>
            <consortium name="The Broad Institute Genomics Platform"/>
            <consortium name="The Broad Institute Genome Sequencing Center for Infectious Disease"/>
            <person name="Wu L."/>
            <person name="Ma J."/>
        </authorList>
    </citation>
    <scope>NUCLEOTIDE SEQUENCE [LARGE SCALE GENOMIC DNA]</scope>
    <source>
        <strain evidence="2">JCM 17217</strain>
    </source>
</reference>
<keyword evidence="2" id="KW-1185">Reference proteome</keyword>